<dbReference type="InterPro" id="IPR007886">
    <property type="entry name" value="AlaDH/PNT_N"/>
</dbReference>
<dbReference type="InterPro" id="IPR036291">
    <property type="entry name" value="NAD(P)-bd_dom_sf"/>
</dbReference>
<dbReference type="SMART" id="SM01003">
    <property type="entry name" value="AlaDh_PNT_N"/>
    <property type="match status" value="1"/>
</dbReference>
<feature type="binding site" evidence="12">
    <location>
        <begin position="298"/>
        <end position="301"/>
    </location>
    <ligand>
        <name>NAD(+)</name>
        <dbReference type="ChEBI" id="CHEBI:57540"/>
    </ligand>
</feature>
<keyword evidence="5 9" id="KW-0560">Oxidoreductase</keyword>
<dbReference type="GO" id="GO:0042853">
    <property type="term" value="P:L-alanine catabolic process"/>
    <property type="evidence" value="ECO:0007669"/>
    <property type="project" value="InterPro"/>
</dbReference>
<feature type="binding site" evidence="12">
    <location>
        <position position="220"/>
    </location>
    <ligand>
        <name>NAD(+)</name>
        <dbReference type="ChEBI" id="CHEBI:57540"/>
    </ligand>
</feature>
<evidence type="ECO:0000313" key="16">
    <source>
        <dbReference type="Proteomes" id="UP001154240"/>
    </source>
</evidence>
<feature type="binding site" evidence="11">
    <location>
        <position position="15"/>
    </location>
    <ligand>
        <name>substrate</name>
    </ligand>
</feature>
<evidence type="ECO:0000256" key="7">
    <source>
        <dbReference type="ARBA" id="ARBA00050811"/>
    </source>
</evidence>
<dbReference type="NCBIfam" id="TIGR00518">
    <property type="entry name" value="alaDH"/>
    <property type="match status" value="1"/>
</dbReference>
<comment type="subunit">
    <text evidence="2">Homohexamer.</text>
</comment>
<dbReference type="PIRSF" id="PIRSF000183">
    <property type="entry name" value="Alanine_dh"/>
    <property type="match status" value="1"/>
</dbReference>
<evidence type="ECO:0000256" key="10">
    <source>
        <dbReference type="PIRSR" id="PIRSR000183-1"/>
    </source>
</evidence>
<feature type="binding site" evidence="12">
    <location>
        <begin position="239"/>
        <end position="240"/>
    </location>
    <ligand>
        <name>NAD(+)</name>
        <dbReference type="ChEBI" id="CHEBI:57540"/>
    </ligand>
</feature>
<evidence type="ECO:0000256" key="12">
    <source>
        <dbReference type="PIRSR" id="PIRSR000183-3"/>
    </source>
</evidence>
<feature type="active site" description="Proton donor/acceptor" evidence="10">
    <location>
        <position position="270"/>
    </location>
</feature>
<dbReference type="RefSeq" id="WP_307632490.1">
    <property type="nucleotide sequence ID" value="NZ_JAPHEH010000001.1"/>
</dbReference>
<feature type="binding site" evidence="12">
    <location>
        <begin position="267"/>
        <end position="270"/>
    </location>
    <ligand>
        <name>NAD(+)</name>
        <dbReference type="ChEBI" id="CHEBI:57540"/>
    </ligand>
</feature>
<evidence type="ECO:0000313" key="15">
    <source>
        <dbReference type="EMBL" id="MDG4475517.1"/>
    </source>
</evidence>
<dbReference type="InterPro" id="IPR008141">
    <property type="entry name" value="Ala_DH"/>
</dbReference>
<dbReference type="FunFam" id="3.40.50.720:FF:000049">
    <property type="entry name" value="Alanine dehydrogenase"/>
    <property type="match status" value="1"/>
</dbReference>
<dbReference type="Proteomes" id="UP001154240">
    <property type="component" value="Unassembled WGS sequence"/>
</dbReference>
<dbReference type="AlphaFoldDB" id="A0A9X4MMI2"/>
<gene>
    <name evidence="15" type="primary">ald</name>
    <name evidence="15" type="ORF">OLX77_05005</name>
</gene>
<evidence type="ECO:0000256" key="5">
    <source>
        <dbReference type="ARBA" id="ARBA00023002"/>
    </source>
</evidence>
<evidence type="ECO:0000256" key="4">
    <source>
        <dbReference type="ARBA" id="ARBA00022741"/>
    </source>
</evidence>
<dbReference type="EC" id="1.4.1.1" evidence="3 9"/>
<dbReference type="Pfam" id="PF01262">
    <property type="entry name" value="AlaDh_PNT_C"/>
    <property type="match status" value="1"/>
</dbReference>
<feature type="binding site" evidence="11">
    <location>
        <position position="75"/>
    </location>
    <ligand>
        <name>substrate</name>
    </ligand>
</feature>
<dbReference type="Pfam" id="PF05222">
    <property type="entry name" value="AlaDh_PNT_N"/>
    <property type="match status" value="1"/>
</dbReference>
<feature type="domain" description="Alanine dehydrogenase/pyridine nucleotide transhydrogenase NAD(H)-binding" evidence="13">
    <location>
        <begin position="149"/>
        <end position="297"/>
    </location>
</feature>
<evidence type="ECO:0000256" key="2">
    <source>
        <dbReference type="ARBA" id="ARBA00011643"/>
    </source>
</evidence>
<reference evidence="15" key="1">
    <citation type="journal article" date="2022" name="bioRxiv">
        <title>Thiovibrio frasassiensisgen. nov., sp. nov., an autotrophic, elemental sulfur disproportionating bacterium isolated from sulfidic karst sediment, and proposal of Thiovibrionaceae fam. nov.</title>
        <authorList>
            <person name="Aronson H."/>
            <person name="Thomas C."/>
            <person name="Bhattacharyya M."/>
            <person name="Eckstein S."/>
            <person name="Jensen S."/>
            <person name="Barco R."/>
            <person name="Macalady J."/>
            <person name="Amend J."/>
        </authorList>
    </citation>
    <scope>NUCLEOTIDE SEQUENCE</scope>
    <source>
        <strain evidence="15">RS19-109</strain>
    </source>
</reference>
<dbReference type="SMART" id="SM01002">
    <property type="entry name" value="AlaDh_PNT_C"/>
    <property type="match status" value="1"/>
</dbReference>
<keyword evidence="6 9" id="KW-0520">NAD</keyword>
<evidence type="ECO:0000256" key="8">
    <source>
        <dbReference type="ARBA" id="ARBA00060602"/>
    </source>
</evidence>
<name>A0A9X4MMI2_9BACT</name>
<comment type="caution">
    <text evidence="15">The sequence shown here is derived from an EMBL/GenBank/DDBJ whole genome shotgun (WGS) entry which is preliminary data.</text>
</comment>
<protein>
    <recommendedName>
        <fullName evidence="3 9">Alanine dehydrogenase</fullName>
        <ecNumber evidence="3 9">1.4.1.1</ecNumber>
    </recommendedName>
</protein>
<feature type="active site" description="Proton donor/acceptor" evidence="10">
    <location>
        <position position="96"/>
    </location>
</feature>
<evidence type="ECO:0000256" key="3">
    <source>
        <dbReference type="ARBA" id="ARBA00012897"/>
    </source>
</evidence>
<keyword evidence="16" id="KW-1185">Reference proteome</keyword>
<evidence type="ECO:0000259" key="13">
    <source>
        <dbReference type="SMART" id="SM01002"/>
    </source>
</evidence>
<feature type="domain" description="Alanine dehydrogenase/pyridine nucleotide transhydrogenase N-terminal" evidence="14">
    <location>
        <begin position="4"/>
        <end position="137"/>
    </location>
</feature>
<sequence length="371" mass="38854">MIVGVPKEIKEKEFRVGIVPSGVKALVLAGHTVLIEQGAGLGSGIPDRQYLEAGAGVASSAAEVWAKAELLMKVKEPLPPEYPLLRPGLILYTYLHLAPLPELTQVLLDAQVTGVAYETVQLENGALPLLIPMSQVAGRMAIQVGAHFLEKEAGGRGVLLAGVPGVAPGHVTILGSGTVATNAAQMAVGLGAEVTMLGRNLRRLAELDDLFRGRITTLASSQHTIEAELGQADLVVGAVLSPGARAPKLIRRGMLALMRPGSVIVDVAIDQGGCAETSRPTYHSDPVYTVDNIIHYCVANMPGAVPRTSTFALTNATLPYCLAMANKGLTKAAAADPALARGINVWQGKLVNREVGEAQQLSWEPLALSGE</sequence>
<dbReference type="InterPro" id="IPR007698">
    <property type="entry name" value="AlaDH/PNT_NAD(H)-bd"/>
</dbReference>
<reference evidence="15" key="2">
    <citation type="submission" date="2022-10" db="EMBL/GenBank/DDBJ databases">
        <authorList>
            <person name="Aronson H.S."/>
        </authorList>
    </citation>
    <scope>NUCLEOTIDE SEQUENCE</scope>
    <source>
        <strain evidence="15">RS19-109</strain>
    </source>
</reference>
<evidence type="ECO:0000259" key="14">
    <source>
        <dbReference type="SMART" id="SM01003"/>
    </source>
</evidence>
<comment type="similarity">
    <text evidence="1 9">Belongs to the AlaDH/PNT family.</text>
</comment>
<keyword evidence="4 12" id="KW-0547">Nucleotide-binding</keyword>
<dbReference type="SUPFAM" id="SSF52283">
    <property type="entry name" value="Formate/glycerate dehydrogenase catalytic domain-like"/>
    <property type="match status" value="1"/>
</dbReference>
<dbReference type="PRINTS" id="PR00945">
    <property type="entry name" value="HGRDTASE"/>
</dbReference>
<evidence type="ECO:0000256" key="6">
    <source>
        <dbReference type="ARBA" id="ARBA00023027"/>
    </source>
</evidence>
<organism evidence="15 16">
    <name type="scientific">Thiovibrio frasassiensis</name>
    <dbReference type="NCBI Taxonomy" id="2984131"/>
    <lineage>
        <taxon>Bacteria</taxon>
        <taxon>Pseudomonadati</taxon>
        <taxon>Thermodesulfobacteriota</taxon>
        <taxon>Desulfobulbia</taxon>
        <taxon>Desulfobulbales</taxon>
        <taxon>Thiovibrionaceae</taxon>
        <taxon>Thiovibrio</taxon>
    </lineage>
</organism>
<evidence type="ECO:0000256" key="1">
    <source>
        <dbReference type="ARBA" id="ARBA00005689"/>
    </source>
</evidence>
<feature type="binding site" evidence="12">
    <location>
        <position position="279"/>
    </location>
    <ligand>
        <name>NAD(+)</name>
        <dbReference type="ChEBI" id="CHEBI:57540"/>
    </ligand>
</feature>
<evidence type="ECO:0000256" key="11">
    <source>
        <dbReference type="PIRSR" id="PIRSR000183-2"/>
    </source>
</evidence>
<dbReference type="CDD" id="cd05305">
    <property type="entry name" value="L-AlaDH"/>
    <property type="match status" value="1"/>
</dbReference>
<dbReference type="PANTHER" id="PTHR42795:SF1">
    <property type="entry name" value="ALANINE DEHYDROGENASE"/>
    <property type="match status" value="1"/>
</dbReference>
<evidence type="ECO:0000256" key="9">
    <source>
        <dbReference type="PIRNR" id="PIRNR000183"/>
    </source>
</evidence>
<feature type="binding site" evidence="12">
    <location>
        <position position="203"/>
    </location>
    <ligand>
        <name>NAD(+)</name>
        <dbReference type="ChEBI" id="CHEBI:57540"/>
    </ligand>
</feature>
<comment type="pathway">
    <text evidence="8">Organosulfur degradation; alkanesulfonate degradation.</text>
</comment>
<dbReference type="GO" id="GO:0005886">
    <property type="term" value="C:plasma membrane"/>
    <property type="evidence" value="ECO:0007669"/>
    <property type="project" value="TreeGrafter"/>
</dbReference>
<feature type="binding site" evidence="12">
    <location>
        <position position="134"/>
    </location>
    <ligand>
        <name>NAD(+)</name>
        <dbReference type="ChEBI" id="CHEBI:57540"/>
    </ligand>
</feature>
<dbReference type="PANTHER" id="PTHR42795">
    <property type="entry name" value="ALANINE DEHYDROGENASE"/>
    <property type="match status" value="1"/>
</dbReference>
<dbReference type="GO" id="GO:0000166">
    <property type="term" value="F:nucleotide binding"/>
    <property type="evidence" value="ECO:0007669"/>
    <property type="project" value="UniProtKB-KW"/>
</dbReference>
<accession>A0A9X4MMI2</accession>
<dbReference type="Gene3D" id="3.40.50.720">
    <property type="entry name" value="NAD(P)-binding Rossmann-like Domain"/>
    <property type="match status" value="2"/>
</dbReference>
<dbReference type="SUPFAM" id="SSF51735">
    <property type="entry name" value="NAD(P)-binding Rossmann-fold domains"/>
    <property type="match status" value="1"/>
</dbReference>
<comment type="catalytic activity">
    <reaction evidence="7">
        <text>L-alanine + NAD(+) + H2O = pyruvate + NH4(+) + NADH + H(+)</text>
        <dbReference type="Rhea" id="RHEA:18405"/>
        <dbReference type="ChEBI" id="CHEBI:15361"/>
        <dbReference type="ChEBI" id="CHEBI:15377"/>
        <dbReference type="ChEBI" id="CHEBI:15378"/>
        <dbReference type="ChEBI" id="CHEBI:28938"/>
        <dbReference type="ChEBI" id="CHEBI:57540"/>
        <dbReference type="ChEBI" id="CHEBI:57945"/>
        <dbReference type="ChEBI" id="CHEBI:57972"/>
        <dbReference type="EC" id="1.4.1.1"/>
    </reaction>
    <physiologicalReaction direction="left-to-right" evidence="7">
        <dbReference type="Rhea" id="RHEA:18406"/>
    </physiologicalReaction>
</comment>
<proteinExistence type="inferred from homology"/>
<dbReference type="GO" id="GO:0000286">
    <property type="term" value="F:alanine dehydrogenase activity"/>
    <property type="evidence" value="ECO:0007669"/>
    <property type="project" value="UniProtKB-UniRule"/>
</dbReference>
<dbReference type="EMBL" id="JAPHEH010000001">
    <property type="protein sequence ID" value="MDG4475517.1"/>
    <property type="molecule type" value="Genomic_DNA"/>
</dbReference>